<proteinExistence type="predicted"/>
<feature type="transmembrane region" description="Helical" evidence="1">
    <location>
        <begin position="54"/>
        <end position="72"/>
    </location>
</feature>
<sequence>MSDGVAKKDVLILIIIMNYGYLILIVITVMVKFFSPNSYLANSESLMWDSPQTQTIFMKSPTTFLCGCLLYIRNYSLPRI</sequence>
<protein>
    <submittedName>
        <fullName evidence="2">Uncharacterized protein</fullName>
    </submittedName>
</protein>
<name>A0A7J7JP18_BUGNE</name>
<comment type="caution">
    <text evidence="2">The sequence shown here is derived from an EMBL/GenBank/DDBJ whole genome shotgun (WGS) entry which is preliminary data.</text>
</comment>
<dbReference type="Proteomes" id="UP000593567">
    <property type="component" value="Unassembled WGS sequence"/>
</dbReference>
<organism evidence="2 3">
    <name type="scientific">Bugula neritina</name>
    <name type="common">Brown bryozoan</name>
    <name type="synonym">Sertularia neritina</name>
    <dbReference type="NCBI Taxonomy" id="10212"/>
    <lineage>
        <taxon>Eukaryota</taxon>
        <taxon>Metazoa</taxon>
        <taxon>Spiralia</taxon>
        <taxon>Lophotrochozoa</taxon>
        <taxon>Bryozoa</taxon>
        <taxon>Gymnolaemata</taxon>
        <taxon>Cheilostomatida</taxon>
        <taxon>Flustrina</taxon>
        <taxon>Buguloidea</taxon>
        <taxon>Bugulidae</taxon>
        <taxon>Bugula</taxon>
    </lineage>
</organism>
<reference evidence="2" key="1">
    <citation type="submission" date="2020-06" db="EMBL/GenBank/DDBJ databases">
        <title>Draft genome of Bugula neritina, a colonial animal packing powerful symbionts and potential medicines.</title>
        <authorList>
            <person name="Rayko M."/>
        </authorList>
    </citation>
    <scope>NUCLEOTIDE SEQUENCE [LARGE SCALE GENOMIC DNA]</scope>
    <source>
        <strain evidence="2">Kwan_BN1</strain>
    </source>
</reference>
<gene>
    <name evidence="2" type="ORF">EB796_014532</name>
</gene>
<keyword evidence="3" id="KW-1185">Reference proteome</keyword>
<keyword evidence="1" id="KW-1133">Transmembrane helix</keyword>
<dbReference type="EMBL" id="VXIV02002131">
    <property type="protein sequence ID" value="KAF6027166.1"/>
    <property type="molecule type" value="Genomic_DNA"/>
</dbReference>
<dbReference type="AlphaFoldDB" id="A0A7J7JP18"/>
<evidence type="ECO:0000313" key="3">
    <source>
        <dbReference type="Proteomes" id="UP000593567"/>
    </source>
</evidence>
<keyword evidence="1" id="KW-0812">Transmembrane</keyword>
<feature type="transmembrane region" description="Helical" evidence="1">
    <location>
        <begin position="12"/>
        <end position="34"/>
    </location>
</feature>
<evidence type="ECO:0000313" key="2">
    <source>
        <dbReference type="EMBL" id="KAF6027166.1"/>
    </source>
</evidence>
<accession>A0A7J7JP18</accession>
<evidence type="ECO:0000256" key="1">
    <source>
        <dbReference type="SAM" id="Phobius"/>
    </source>
</evidence>
<keyword evidence="1" id="KW-0472">Membrane</keyword>